<dbReference type="AlphaFoldDB" id="A0A645DM75"/>
<name>A0A645DM75_9ZZZZ</name>
<keyword evidence="3" id="KW-0813">Transport</keyword>
<evidence type="ECO:0000256" key="8">
    <source>
        <dbReference type="SAM" id="Phobius"/>
    </source>
</evidence>
<comment type="caution">
    <text evidence="9">The sequence shown here is derived from an EMBL/GenBank/DDBJ whole genome shotgun (WGS) entry which is preliminary data.</text>
</comment>
<dbReference type="Pfam" id="PF01594">
    <property type="entry name" value="AI-2E_transport"/>
    <property type="match status" value="1"/>
</dbReference>
<dbReference type="PANTHER" id="PTHR21716:SF53">
    <property type="entry name" value="PERMEASE PERM-RELATED"/>
    <property type="match status" value="1"/>
</dbReference>
<organism evidence="9">
    <name type="scientific">bioreactor metagenome</name>
    <dbReference type="NCBI Taxonomy" id="1076179"/>
    <lineage>
        <taxon>unclassified sequences</taxon>
        <taxon>metagenomes</taxon>
        <taxon>ecological metagenomes</taxon>
    </lineage>
</organism>
<gene>
    <name evidence="9" type="ORF">SDC9_136764</name>
</gene>
<dbReference type="InterPro" id="IPR002549">
    <property type="entry name" value="AI-2E-like"/>
</dbReference>
<evidence type="ECO:0000256" key="4">
    <source>
        <dbReference type="ARBA" id="ARBA00022475"/>
    </source>
</evidence>
<dbReference type="GO" id="GO:0055085">
    <property type="term" value="P:transmembrane transport"/>
    <property type="evidence" value="ECO:0007669"/>
    <property type="project" value="TreeGrafter"/>
</dbReference>
<evidence type="ECO:0000256" key="3">
    <source>
        <dbReference type="ARBA" id="ARBA00022448"/>
    </source>
</evidence>
<accession>A0A645DM75</accession>
<evidence type="ECO:0000313" key="9">
    <source>
        <dbReference type="EMBL" id="MPM89652.1"/>
    </source>
</evidence>
<keyword evidence="4" id="KW-1003">Cell membrane</keyword>
<evidence type="ECO:0000256" key="2">
    <source>
        <dbReference type="ARBA" id="ARBA00009773"/>
    </source>
</evidence>
<protein>
    <submittedName>
        <fullName evidence="9">Putative transport protein</fullName>
    </submittedName>
</protein>
<feature type="transmembrane region" description="Helical" evidence="8">
    <location>
        <begin position="249"/>
        <end position="270"/>
    </location>
</feature>
<reference evidence="9" key="1">
    <citation type="submission" date="2019-08" db="EMBL/GenBank/DDBJ databases">
        <authorList>
            <person name="Kucharzyk K."/>
            <person name="Murdoch R.W."/>
            <person name="Higgins S."/>
            <person name="Loffler F."/>
        </authorList>
    </citation>
    <scope>NUCLEOTIDE SEQUENCE</scope>
</reference>
<dbReference type="PANTHER" id="PTHR21716">
    <property type="entry name" value="TRANSMEMBRANE PROTEIN"/>
    <property type="match status" value="1"/>
</dbReference>
<evidence type="ECO:0000256" key="5">
    <source>
        <dbReference type="ARBA" id="ARBA00022692"/>
    </source>
</evidence>
<comment type="similarity">
    <text evidence="2">Belongs to the autoinducer-2 exporter (AI-2E) (TC 2.A.86) family.</text>
</comment>
<feature type="transmembrane region" description="Helical" evidence="8">
    <location>
        <begin position="142"/>
        <end position="174"/>
    </location>
</feature>
<comment type="subcellular location">
    <subcellularLocation>
        <location evidence="1">Cell membrane</location>
        <topology evidence="1">Multi-pass membrane protein</topology>
    </subcellularLocation>
</comment>
<evidence type="ECO:0000256" key="6">
    <source>
        <dbReference type="ARBA" id="ARBA00022989"/>
    </source>
</evidence>
<feature type="transmembrane region" description="Helical" evidence="8">
    <location>
        <begin position="80"/>
        <end position="101"/>
    </location>
</feature>
<proteinExistence type="inferred from homology"/>
<feature type="transmembrane region" description="Helical" evidence="8">
    <location>
        <begin position="224"/>
        <end position="243"/>
    </location>
</feature>
<dbReference type="EMBL" id="VSSQ01037050">
    <property type="protein sequence ID" value="MPM89652.1"/>
    <property type="molecule type" value="Genomic_DNA"/>
</dbReference>
<evidence type="ECO:0000256" key="7">
    <source>
        <dbReference type="ARBA" id="ARBA00023136"/>
    </source>
</evidence>
<evidence type="ECO:0000256" key="1">
    <source>
        <dbReference type="ARBA" id="ARBA00004651"/>
    </source>
</evidence>
<keyword evidence="6 8" id="KW-1133">Transmembrane helix</keyword>
<sequence>MLIIFFGLIAFFSVFIPTVVSDVTTVIRRLSLNIGTLRRLFDEAVAVVEGWFGGTLGVEGRLSDMLNAGIGALSAGLTRILGSLNSLVDIFLIPVITFYLLKDKDLLLRDISVTLHEPQRSRIQEVGRGINRLLSGYVKGKLLISFFIGVFTGLGCMLIGLPNALTIGIVAALFDLIPYFGPYLGGMLPILIALIGPTPIKALWVVILIVIIQQVESNLITPRVLSERVGLHPLVVMFSVMFFGSVMGIPGMILGVPIMAVLLAVIQAAINWDRKAEKKEEPQEAAAEPVSADEVS</sequence>
<keyword evidence="7 8" id="KW-0472">Membrane</keyword>
<dbReference type="GO" id="GO:0005886">
    <property type="term" value="C:plasma membrane"/>
    <property type="evidence" value="ECO:0007669"/>
    <property type="project" value="UniProtKB-SubCell"/>
</dbReference>
<feature type="transmembrane region" description="Helical" evidence="8">
    <location>
        <begin position="186"/>
        <end position="212"/>
    </location>
</feature>
<keyword evidence="5 8" id="KW-0812">Transmembrane</keyword>